<evidence type="ECO:0000256" key="1">
    <source>
        <dbReference type="ARBA" id="ARBA00007637"/>
    </source>
</evidence>
<evidence type="ECO:0000313" key="3">
    <source>
        <dbReference type="EMBL" id="SVD69771.1"/>
    </source>
</evidence>
<dbReference type="SUPFAM" id="SSF51735">
    <property type="entry name" value="NAD(P)-binding Rossmann-fold domains"/>
    <property type="match status" value="1"/>
</dbReference>
<dbReference type="InterPro" id="IPR036291">
    <property type="entry name" value="NAD(P)-bd_dom_sf"/>
</dbReference>
<feature type="non-terminal residue" evidence="3">
    <location>
        <position position="185"/>
    </location>
</feature>
<dbReference type="InterPro" id="IPR001509">
    <property type="entry name" value="Epimerase_deHydtase"/>
</dbReference>
<reference evidence="3" key="1">
    <citation type="submission" date="2018-05" db="EMBL/GenBank/DDBJ databases">
        <authorList>
            <person name="Lanie J.A."/>
            <person name="Ng W.-L."/>
            <person name="Kazmierczak K.M."/>
            <person name="Andrzejewski T.M."/>
            <person name="Davidsen T.M."/>
            <person name="Wayne K.J."/>
            <person name="Tettelin H."/>
            <person name="Glass J.I."/>
            <person name="Rusch D."/>
            <person name="Podicherti R."/>
            <person name="Tsui H.-C.T."/>
            <person name="Winkler M.E."/>
        </authorList>
    </citation>
    <scope>NUCLEOTIDE SEQUENCE</scope>
</reference>
<proteinExistence type="inferred from homology"/>
<dbReference type="PANTHER" id="PTHR43000">
    <property type="entry name" value="DTDP-D-GLUCOSE 4,6-DEHYDRATASE-RELATED"/>
    <property type="match status" value="1"/>
</dbReference>
<dbReference type="EMBL" id="UINC01167324">
    <property type="protein sequence ID" value="SVD69771.1"/>
    <property type="molecule type" value="Genomic_DNA"/>
</dbReference>
<organism evidence="3">
    <name type="scientific">marine metagenome</name>
    <dbReference type="NCBI Taxonomy" id="408172"/>
    <lineage>
        <taxon>unclassified sequences</taxon>
        <taxon>metagenomes</taxon>
        <taxon>ecological metagenomes</taxon>
    </lineage>
</organism>
<comment type="similarity">
    <text evidence="1">Belongs to the NAD(P)-dependent epimerase/dehydratase family.</text>
</comment>
<protein>
    <recommendedName>
        <fullName evidence="2">NAD-dependent epimerase/dehydratase domain-containing protein</fullName>
    </recommendedName>
</protein>
<accession>A0A382XH63</accession>
<feature type="domain" description="NAD-dependent epimerase/dehydratase" evidence="2">
    <location>
        <begin position="3"/>
        <end position="174"/>
    </location>
</feature>
<name>A0A382XH63_9ZZZZ</name>
<evidence type="ECO:0000259" key="2">
    <source>
        <dbReference type="Pfam" id="PF01370"/>
    </source>
</evidence>
<sequence>MKILVTGATGYLGGNFIKYLLKNRQSDINISALMRTELHSWRQDEISIIKGDLTNLQEDEFCNERYDVIVHFAALMADNDELPTSAFNRVNLEGTRNLILAIKNCGVRQFIQISTVGVYGATTKVPILEESKYGSDLSAYETSKVNAEIIGRELCVKLDIPLTILRLGLIYGEGMKYGWPDVISS</sequence>
<dbReference type="Pfam" id="PF01370">
    <property type="entry name" value="Epimerase"/>
    <property type="match status" value="1"/>
</dbReference>
<dbReference type="AlphaFoldDB" id="A0A382XH63"/>
<gene>
    <name evidence="3" type="ORF">METZ01_LOCUS422625</name>
</gene>
<dbReference type="Gene3D" id="3.40.50.720">
    <property type="entry name" value="NAD(P)-binding Rossmann-like Domain"/>
    <property type="match status" value="1"/>
</dbReference>